<dbReference type="GO" id="GO:0030514">
    <property type="term" value="P:negative regulation of BMP signaling pathway"/>
    <property type="evidence" value="ECO:0007669"/>
    <property type="project" value="TreeGrafter"/>
</dbReference>
<dbReference type="InterPro" id="IPR045036">
    <property type="entry name" value="Spartin-like"/>
</dbReference>
<accession>A0AAN7XF79</accession>
<evidence type="ECO:0000256" key="1">
    <source>
        <dbReference type="SAM" id="MobiDB-lite"/>
    </source>
</evidence>
<dbReference type="GO" id="GO:0005886">
    <property type="term" value="C:plasma membrane"/>
    <property type="evidence" value="ECO:0007669"/>
    <property type="project" value="TreeGrafter"/>
</dbReference>
<feature type="compositionally biased region" description="Low complexity" evidence="1">
    <location>
        <begin position="118"/>
        <end position="137"/>
    </location>
</feature>
<keyword evidence="4" id="KW-1185">Reference proteome</keyword>
<dbReference type="AlphaFoldDB" id="A0AAN7XF79"/>
<dbReference type="PANTHER" id="PTHR21068:SF43">
    <property type="entry name" value="SPARTIN"/>
    <property type="match status" value="1"/>
</dbReference>
<feature type="compositionally biased region" description="Basic and acidic residues" evidence="1">
    <location>
        <begin position="584"/>
        <end position="612"/>
    </location>
</feature>
<dbReference type="Gene3D" id="1.20.58.80">
    <property type="entry name" value="Phosphotransferase system, lactose/cellobiose-type IIA subunit"/>
    <property type="match status" value="1"/>
</dbReference>
<evidence type="ECO:0000313" key="3">
    <source>
        <dbReference type="EMBL" id="KAK5858580.1"/>
    </source>
</evidence>
<dbReference type="PANTHER" id="PTHR21068">
    <property type="entry name" value="SPARTIN"/>
    <property type="match status" value="1"/>
</dbReference>
<feature type="region of interest" description="Disordered" evidence="1">
    <location>
        <begin position="118"/>
        <end position="148"/>
    </location>
</feature>
<reference evidence="3 4" key="2">
    <citation type="journal article" date="2023" name="Mol. Biol. Evol.">
        <title>Genomics of Secondarily Temperate Adaptation in the Only Non-Antarctic Icefish.</title>
        <authorList>
            <person name="Rivera-Colon A.G."/>
            <person name="Rayamajhi N."/>
            <person name="Minhas B.F."/>
            <person name="Madrigal G."/>
            <person name="Bilyk K.T."/>
            <person name="Yoon V."/>
            <person name="Hune M."/>
            <person name="Gregory S."/>
            <person name="Cheng C.H.C."/>
            <person name="Catchen J.M."/>
        </authorList>
    </citation>
    <scope>NUCLEOTIDE SEQUENCE [LARGE SCALE GENOMIC DNA]</scope>
    <source>
        <strain evidence="3">JMC-PN-2008</strain>
    </source>
</reference>
<name>A0AAN7XF79_ELEMC</name>
<dbReference type="Pfam" id="PF06911">
    <property type="entry name" value="Senescence"/>
    <property type="match status" value="1"/>
</dbReference>
<dbReference type="Proteomes" id="UP001346869">
    <property type="component" value="Unassembled WGS sequence"/>
</dbReference>
<dbReference type="SMART" id="SM00745">
    <property type="entry name" value="MIT"/>
    <property type="match status" value="1"/>
</dbReference>
<gene>
    <name evidence="3" type="ORF">PBY51_002711</name>
</gene>
<dbReference type="EMBL" id="JAUZQC010000015">
    <property type="protein sequence ID" value="KAK5858580.1"/>
    <property type="molecule type" value="Genomic_DNA"/>
</dbReference>
<reference evidence="3 4" key="1">
    <citation type="journal article" date="2023" name="Genes (Basel)">
        <title>Chromosome-Level Genome Assembly and Circadian Gene Repertoire of the Patagonia Blennie Eleginops maclovinus-The Closest Ancestral Proxy of Antarctic Cryonotothenioids.</title>
        <authorList>
            <person name="Cheng C.C."/>
            <person name="Rivera-Colon A.G."/>
            <person name="Minhas B.F."/>
            <person name="Wilson L."/>
            <person name="Rayamajhi N."/>
            <person name="Vargas-Chacoff L."/>
            <person name="Catchen J.M."/>
        </authorList>
    </citation>
    <scope>NUCLEOTIDE SEQUENCE [LARGE SCALE GENOMIC DNA]</scope>
    <source>
        <strain evidence="3">JMC-PN-2008</strain>
    </source>
</reference>
<dbReference type="SUPFAM" id="SSF116846">
    <property type="entry name" value="MIT domain"/>
    <property type="match status" value="1"/>
</dbReference>
<protein>
    <recommendedName>
        <fullName evidence="2">MIT domain-containing protein</fullName>
    </recommendedName>
</protein>
<organism evidence="3 4">
    <name type="scientific">Eleginops maclovinus</name>
    <name type="common">Patagonian blennie</name>
    <name type="synonym">Eleginus maclovinus</name>
    <dbReference type="NCBI Taxonomy" id="56733"/>
    <lineage>
        <taxon>Eukaryota</taxon>
        <taxon>Metazoa</taxon>
        <taxon>Chordata</taxon>
        <taxon>Craniata</taxon>
        <taxon>Vertebrata</taxon>
        <taxon>Euteleostomi</taxon>
        <taxon>Actinopterygii</taxon>
        <taxon>Neopterygii</taxon>
        <taxon>Teleostei</taxon>
        <taxon>Neoteleostei</taxon>
        <taxon>Acanthomorphata</taxon>
        <taxon>Eupercaria</taxon>
        <taxon>Perciformes</taxon>
        <taxon>Notothenioidei</taxon>
        <taxon>Eleginopidae</taxon>
        <taxon>Eleginops</taxon>
    </lineage>
</organism>
<dbReference type="InterPro" id="IPR007330">
    <property type="entry name" value="MIT_dom"/>
</dbReference>
<proteinExistence type="predicted"/>
<feature type="region of interest" description="Disordered" evidence="1">
    <location>
        <begin position="572"/>
        <end position="612"/>
    </location>
</feature>
<dbReference type="GO" id="GO:0051301">
    <property type="term" value="P:cell division"/>
    <property type="evidence" value="ECO:0007669"/>
    <property type="project" value="TreeGrafter"/>
</dbReference>
<dbReference type="InterPro" id="IPR036181">
    <property type="entry name" value="MIT_dom_sf"/>
</dbReference>
<dbReference type="InterPro" id="IPR009686">
    <property type="entry name" value="Senescence/spartin_C"/>
</dbReference>
<evidence type="ECO:0000313" key="4">
    <source>
        <dbReference type="Proteomes" id="UP001346869"/>
    </source>
</evidence>
<sequence length="612" mass="64854">MTEPAELLLIKDQYELAFHSLSRGLAAEEAGKKAEALESYRKGRQHLTQGLGVPTGGERHQGAFWDKARQLQQKMRDTVRTVNTHLSDMETSKQTTGAQRGGLLMALPLNLYPDLAPSSQPPQSSLHHLYPTLPTTTESTIPNPKLPPRPLSPAVLHTLPAGTMAMANPEDQPPAYTPQPTVGHCSLSYSSAGGGFGLGRQTGASAGRDGNELLYIPSGVQMFFVAANGQVSALSYPGFLRILTFENQHKNSDGGRPSAFLHVCDCLYPLTTDTPVLLANSGIFMFPDVLSATPGSYVGIVLSSELPAAQRQTFQDLISQLTELRVQGPEGAGSEVINLSEKVPLGPTKELEGLTVPTGEKDGPLLPGWSEKMAQGILTGATRLSLGFVKGAEATGRAIHRGAAKIRDHITPEDTPAEVSSRVTKSLQVAKQATGGAVKVSQFLVNGVSTVAGHMADKMAPHVKKQGAKLVPESLKKSKDGAPSNWEGAKLVAASSVQGFSTVWSSMETGAKLVGKSVSAETVTTVTYKYGNDAGAATDTALKSVINVGVTAYNFDNLGIKAFLKTAGKQTAKAMVKGPGGQAEGKEAQKREKQAESNGKEKQKKEEEEKKK</sequence>
<feature type="domain" description="MIT" evidence="2">
    <location>
        <begin position="10"/>
        <end position="88"/>
    </location>
</feature>
<comment type="caution">
    <text evidence="3">The sequence shown here is derived from an EMBL/GenBank/DDBJ whole genome shotgun (WGS) entry which is preliminary data.</text>
</comment>
<evidence type="ECO:0000259" key="2">
    <source>
        <dbReference type="SMART" id="SM00745"/>
    </source>
</evidence>